<evidence type="ECO:0000313" key="12">
    <source>
        <dbReference type="EMBL" id="MCV6823119.1"/>
    </source>
</evidence>
<dbReference type="InterPro" id="IPR032807">
    <property type="entry name" value="GNVR"/>
</dbReference>
<dbReference type="PANTHER" id="PTHR32309">
    <property type="entry name" value="TYROSINE-PROTEIN KINASE"/>
    <property type="match status" value="1"/>
</dbReference>
<keyword evidence="13" id="KW-1185">Reference proteome</keyword>
<dbReference type="InterPro" id="IPR050445">
    <property type="entry name" value="Bact_polysacc_biosynth/exp"/>
</dbReference>
<comment type="subcellular location">
    <subcellularLocation>
        <location evidence="1">Cell membrane</location>
        <topology evidence="1">Multi-pass membrane protein</topology>
    </subcellularLocation>
</comment>
<keyword evidence="3 9" id="KW-0812">Transmembrane</keyword>
<dbReference type="SUPFAM" id="SSF52540">
    <property type="entry name" value="P-loop containing nucleoside triphosphate hydrolases"/>
    <property type="match status" value="1"/>
</dbReference>
<keyword evidence="4" id="KW-0547">Nucleotide-binding</keyword>
<evidence type="ECO:0000256" key="6">
    <source>
        <dbReference type="ARBA" id="ARBA00022989"/>
    </source>
</evidence>
<dbReference type="Pfam" id="PF13807">
    <property type="entry name" value="GNVR"/>
    <property type="match status" value="1"/>
</dbReference>
<comment type="caution">
    <text evidence="12">The sequence shown here is derived from an EMBL/GenBank/DDBJ whole genome shotgun (WGS) entry which is preliminary data.</text>
</comment>
<evidence type="ECO:0000259" key="11">
    <source>
        <dbReference type="Pfam" id="PF13807"/>
    </source>
</evidence>
<name>A0AAE3IW79_9RHOB</name>
<dbReference type="CDD" id="cd05387">
    <property type="entry name" value="BY-kinase"/>
    <property type="match status" value="1"/>
</dbReference>
<evidence type="ECO:0000256" key="5">
    <source>
        <dbReference type="ARBA" id="ARBA00022840"/>
    </source>
</evidence>
<keyword evidence="6 9" id="KW-1133">Transmembrane helix</keyword>
<feature type="coiled-coil region" evidence="8">
    <location>
        <begin position="325"/>
        <end position="412"/>
    </location>
</feature>
<evidence type="ECO:0000313" key="13">
    <source>
        <dbReference type="Proteomes" id="UP001208041"/>
    </source>
</evidence>
<dbReference type="Pfam" id="PF02706">
    <property type="entry name" value="Wzz"/>
    <property type="match status" value="1"/>
</dbReference>
<keyword evidence="8" id="KW-0175">Coiled coil</keyword>
<dbReference type="EMBL" id="JAOYFC010000001">
    <property type="protein sequence ID" value="MCV6823119.1"/>
    <property type="molecule type" value="Genomic_DNA"/>
</dbReference>
<evidence type="ECO:0000256" key="4">
    <source>
        <dbReference type="ARBA" id="ARBA00022741"/>
    </source>
</evidence>
<sequence length="725" mass="78633">MVKQHPQHQFGGAEKIGVSNSAQQVGEYLDLRDLVVVLYRKIWLIAGIVAGFLAVAATFLVLTTPQFTATALLLVDPSQKNLLNPDEGFSQGGMSDAARVESEVEILRSGTVSLATVERLDLVTDPEFGPSLGLFEKLGLAFGRNENPAVGTDLLSQTLDRFMAATEIRRRGQTHLIAVSATSESATKAALLANTLAQTYIGLQIEAKVNMSMAARDLLLAQIEQARESLAQSEDALDFYVEQNLERLSREAGGIDIEQLRSELEDLRSLQVQSTAQRQALSSAYQQRDWAQIAQVLEDNALANLVGQREALIARLNTSTETTTRVDLQQELERLDALLDAEAATNLQSAKLDVDNLNAEVRSKQGALRSAIFDGNLSSATLAELYDLQQKADIAQRQYKNLLSRARDLDAQSLVQMADSRIVSEALPPRQPSFPKKAMVLSFAFVLALGVGVSAAFLSEFYFGGITSVAQLANVLPIPVGGAIPKVEQQVGHFSVADTVIQAPLSPYAESVRQLRASIDLGVLTPKGKCTVVMVTSAFPSEGKSSLALALARTYAVAGKSTLLVDTDLRKPSLHQYLGLTPQTGFFDYLRYPEKLAAQSGFYDTDTLSKVGVVLGRGRADVPTDQLLQSAIFERFLDKAREAMDVIILDTSPLLPVVDAIYIARHADVVLNCVRYGGTGQTNLREALDRLARGVQPSTPVYSVLTHNRSRGSDYENTYAHPGGV</sequence>
<feature type="coiled-coil region" evidence="8">
    <location>
        <begin position="216"/>
        <end position="277"/>
    </location>
</feature>
<protein>
    <submittedName>
        <fullName evidence="12">Wzz/FepE/Etk N-terminal domain-containing protein</fullName>
    </submittedName>
</protein>
<evidence type="ECO:0000256" key="8">
    <source>
        <dbReference type="SAM" id="Coils"/>
    </source>
</evidence>
<evidence type="ECO:0000256" key="3">
    <source>
        <dbReference type="ARBA" id="ARBA00022692"/>
    </source>
</evidence>
<gene>
    <name evidence="12" type="ORF">OH136_01005</name>
</gene>
<feature type="domain" description="Tyrosine-protein kinase G-rich" evidence="11">
    <location>
        <begin position="387"/>
        <end position="458"/>
    </location>
</feature>
<dbReference type="InterPro" id="IPR003856">
    <property type="entry name" value="LPS_length_determ_N"/>
</dbReference>
<dbReference type="AlphaFoldDB" id="A0AAE3IW79"/>
<proteinExistence type="predicted"/>
<keyword evidence="7 9" id="KW-0472">Membrane</keyword>
<feature type="transmembrane region" description="Helical" evidence="9">
    <location>
        <begin position="42"/>
        <end position="62"/>
    </location>
</feature>
<dbReference type="Gene3D" id="3.40.50.300">
    <property type="entry name" value="P-loop containing nucleotide triphosphate hydrolases"/>
    <property type="match status" value="1"/>
</dbReference>
<evidence type="ECO:0000256" key="2">
    <source>
        <dbReference type="ARBA" id="ARBA00022475"/>
    </source>
</evidence>
<dbReference type="PANTHER" id="PTHR32309:SF13">
    <property type="entry name" value="FERRIC ENTEROBACTIN TRANSPORT PROTEIN FEPE"/>
    <property type="match status" value="1"/>
</dbReference>
<feature type="domain" description="Polysaccharide chain length determinant N-terminal" evidence="10">
    <location>
        <begin position="29"/>
        <end position="117"/>
    </location>
</feature>
<accession>A0AAE3IW79</accession>
<keyword evidence="2" id="KW-1003">Cell membrane</keyword>
<reference evidence="12" key="1">
    <citation type="submission" date="2022-10" db="EMBL/GenBank/DDBJ databases">
        <authorList>
            <person name="Yue Y."/>
        </authorList>
    </citation>
    <scope>NUCLEOTIDE SEQUENCE</scope>
    <source>
        <strain evidence="12">Z654</strain>
    </source>
</reference>
<dbReference type="InterPro" id="IPR027417">
    <property type="entry name" value="P-loop_NTPase"/>
</dbReference>
<keyword evidence="5" id="KW-0067">ATP-binding</keyword>
<organism evidence="12 13">
    <name type="scientific">Halocynthiibacter halioticoli</name>
    <dbReference type="NCBI Taxonomy" id="2986804"/>
    <lineage>
        <taxon>Bacteria</taxon>
        <taxon>Pseudomonadati</taxon>
        <taxon>Pseudomonadota</taxon>
        <taxon>Alphaproteobacteria</taxon>
        <taxon>Rhodobacterales</taxon>
        <taxon>Paracoccaceae</taxon>
        <taxon>Halocynthiibacter</taxon>
    </lineage>
</organism>
<evidence type="ECO:0000256" key="7">
    <source>
        <dbReference type="ARBA" id="ARBA00023136"/>
    </source>
</evidence>
<dbReference type="Proteomes" id="UP001208041">
    <property type="component" value="Unassembled WGS sequence"/>
</dbReference>
<dbReference type="GO" id="GO:0004713">
    <property type="term" value="F:protein tyrosine kinase activity"/>
    <property type="evidence" value="ECO:0007669"/>
    <property type="project" value="TreeGrafter"/>
</dbReference>
<evidence type="ECO:0000256" key="9">
    <source>
        <dbReference type="SAM" id="Phobius"/>
    </source>
</evidence>
<dbReference type="InterPro" id="IPR005702">
    <property type="entry name" value="Wzc-like_C"/>
</dbReference>
<dbReference type="GO" id="GO:0005886">
    <property type="term" value="C:plasma membrane"/>
    <property type="evidence" value="ECO:0007669"/>
    <property type="project" value="UniProtKB-SubCell"/>
</dbReference>
<dbReference type="RefSeq" id="WP_263951949.1">
    <property type="nucleotide sequence ID" value="NZ_JAOYFC010000001.1"/>
</dbReference>
<evidence type="ECO:0000259" key="10">
    <source>
        <dbReference type="Pfam" id="PF02706"/>
    </source>
</evidence>
<evidence type="ECO:0000256" key="1">
    <source>
        <dbReference type="ARBA" id="ARBA00004651"/>
    </source>
</evidence>